<reference evidence="13 14" key="1">
    <citation type="journal article" date="2015" name="Annu Rev Anim Biosci">
        <title>The Genome 10K Project: a way forward.</title>
        <authorList>
            <person name="Koepfli K.P."/>
            <person name="Paten B."/>
            <person name="O'Brien S.J."/>
            <person name="Koepfli K.P."/>
            <person name="Paten B."/>
            <person name="Antunes A."/>
            <person name="Belov K."/>
            <person name="Bustamante C."/>
            <person name="Castoe T.A."/>
            <person name="Clawson H."/>
            <person name="Crawford A.J."/>
            <person name="Diekhans M."/>
            <person name="Distel D."/>
            <person name="Durbin R."/>
            <person name="Earl D."/>
            <person name="Fujita M.K."/>
            <person name="Gamble T."/>
            <person name="Georges A."/>
            <person name="Gemmell N."/>
            <person name="Gilbert M.T."/>
            <person name="Graves J.M."/>
            <person name="Green R.E."/>
            <person name="Hickey G."/>
            <person name="Jarvis E.D."/>
            <person name="Johnson W."/>
            <person name="Komissarov A."/>
            <person name="Korf I."/>
            <person name="Kuhn R."/>
            <person name="Larkin D.M."/>
            <person name="Lewin H."/>
            <person name="Lopez J.V."/>
            <person name="Ma J."/>
            <person name="Marques-Bonet T."/>
            <person name="Miller W."/>
            <person name="Murphy R."/>
            <person name="Pevzner P."/>
            <person name="Shapiro B."/>
            <person name="Steiner C."/>
            <person name="Tamazian G."/>
            <person name="Venkatesh B."/>
            <person name="Wang J."/>
            <person name="Wayne R."/>
            <person name="Wiley E."/>
            <person name="Yang H."/>
            <person name="Zhang G."/>
            <person name="Haussler D."/>
            <person name="Ryder O."/>
            <person name="O'Brien S.J."/>
        </authorList>
    </citation>
    <scope>NUCLEOTIDE SEQUENCE</scope>
</reference>
<dbReference type="GO" id="GO:0002250">
    <property type="term" value="P:adaptive immune response"/>
    <property type="evidence" value="ECO:0007669"/>
    <property type="project" value="UniProtKB-KW"/>
</dbReference>
<dbReference type="InterPro" id="IPR013783">
    <property type="entry name" value="Ig-like_fold"/>
</dbReference>
<keyword evidence="4" id="KW-0391">Immunity</keyword>
<dbReference type="Pfam" id="PF07686">
    <property type="entry name" value="V-set"/>
    <property type="match status" value="1"/>
</dbReference>
<evidence type="ECO:0000256" key="5">
    <source>
        <dbReference type="ARBA" id="ARBA00023130"/>
    </source>
</evidence>
<evidence type="ECO:0000256" key="2">
    <source>
        <dbReference type="ARBA" id="ARBA00022475"/>
    </source>
</evidence>
<proteinExistence type="predicted"/>
<dbReference type="OMA" id="PTYYLFW"/>
<name>A0A671FXN0_RHIFE</name>
<keyword evidence="5" id="KW-1064">Adaptive immunity</keyword>
<reference evidence="14" key="3">
    <citation type="submission" date="2018-12" db="EMBL/GenBank/DDBJ databases">
        <title>G10K-VGP greater horseshoe bat female genome, primary haplotype.</title>
        <authorList>
            <person name="Teeling E."/>
            <person name="Myers G."/>
            <person name="Vernes S."/>
            <person name="Pippel M."/>
            <person name="Winkler S."/>
            <person name="Fedrigo O."/>
            <person name="Rhie A."/>
            <person name="Koren S."/>
            <person name="Phillippy A."/>
            <person name="Lewin H."/>
            <person name="Damas J."/>
            <person name="Howe K."/>
            <person name="Mountcastle J."/>
            <person name="Jarvis E.D."/>
        </authorList>
    </citation>
    <scope>NUCLEOTIDE SEQUENCE [LARGE SCALE GENOMIC DNA]</scope>
</reference>
<dbReference type="SMART" id="SM00406">
    <property type="entry name" value="IGv"/>
    <property type="match status" value="1"/>
</dbReference>
<dbReference type="Proteomes" id="UP000472240">
    <property type="component" value="Chromosome 6"/>
</dbReference>
<keyword evidence="6" id="KW-0472">Membrane</keyword>
<keyword evidence="2" id="KW-1003">Cell membrane</keyword>
<dbReference type="FunFam" id="2.60.40.10:FF:000878">
    <property type="entry name" value="T cell receptor alpha variable 38-1"/>
    <property type="match status" value="1"/>
</dbReference>
<evidence type="ECO:0000313" key="14">
    <source>
        <dbReference type="Proteomes" id="UP000472240"/>
    </source>
</evidence>
<dbReference type="GO" id="GO:0042101">
    <property type="term" value="C:T cell receptor complex"/>
    <property type="evidence" value="ECO:0007669"/>
    <property type="project" value="UniProtKB-KW"/>
</dbReference>
<reference evidence="13" key="5">
    <citation type="submission" date="2025-09" db="UniProtKB">
        <authorList>
            <consortium name="Ensembl"/>
        </authorList>
    </citation>
    <scope>IDENTIFICATION</scope>
</reference>
<dbReference type="SMART" id="SM00409">
    <property type="entry name" value="IG"/>
    <property type="match status" value="1"/>
</dbReference>
<accession>A0A671FXN0</accession>
<dbReference type="SUPFAM" id="SSF48726">
    <property type="entry name" value="Immunoglobulin"/>
    <property type="match status" value="1"/>
</dbReference>
<dbReference type="InterPro" id="IPR007110">
    <property type="entry name" value="Ig-like_dom"/>
</dbReference>
<evidence type="ECO:0000256" key="1">
    <source>
        <dbReference type="ARBA" id="ARBA00004236"/>
    </source>
</evidence>
<keyword evidence="8" id="KW-0675">Receptor</keyword>
<evidence type="ECO:0000256" key="4">
    <source>
        <dbReference type="ARBA" id="ARBA00022859"/>
    </source>
</evidence>
<reference evidence="13 14" key="2">
    <citation type="journal article" date="2018" name="Annu Rev Anim Biosci">
        <title>Bat Biology, Genomes, and the Bat1K Project: To Generate Chromosome-Level Genomes for All Living Bat Species.</title>
        <authorList>
            <person name="Teeling E.C."/>
            <person name="Vernes S.C."/>
            <person name="Davalos L.M."/>
            <person name="Ray D.A."/>
            <person name="Gilbert M.T.P."/>
            <person name="Myers E."/>
        </authorList>
    </citation>
    <scope>NUCLEOTIDE SEQUENCE</scope>
</reference>
<organism evidence="13 14">
    <name type="scientific">Rhinolophus ferrumequinum</name>
    <name type="common">Greater horseshoe bat</name>
    <dbReference type="NCBI Taxonomy" id="59479"/>
    <lineage>
        <taxon>Eukaryota</taxon>
        <taxon>Metazoa</taxon>
        <taxon>Chordata</taxon>
        <taxon>Craniata</taxon>
        <taxon>Vertebrata</taxon>
        <taxon>Euteleostomi</taxon>
        <taxon>Mammalia</taxon>
        <taxon>Eutheria</taxon>
        <taxon>Laurasiatheria</taxon>
        <taxon>Chiroptera</taxon>
        <taxon>Yinpterochiroptera</taxon>
        <taxon>Rhinolophoidea</taxon>
        <taxon>Rhinolophidae</taxon>
        <taxon>Rhinolophinae</taxon>
        <taxon>Rhinolophus</taxon>
    </lineage>
</organism>
<evidence type="ECO:0000256" key="6">
    <source>
        <dbReference type="ARBA" id="ARBA00023136"/>
    </source>
</evidence>
<evidence type="ECO:0000259" key="12">
    <source>
        <dbReference type="PROSITE" id="PS50835"/>
    </source>
</evidence>
<evidence type="ECO:0000256" key="10">
    <source>
        <dbReference type="ARBA" id="ARBA00043266"/>
    </source>
</evidence>
<dbReference type="PANTHER" id="PTHR19367:SF45">
    <property type="entry name" value="IG-LIKE DOMAIN-CONTAINING PROTEIN"/>
    <property type="match status" value="1"/>
</dbReference>
<feature type="signal peptide" evidence="11">
    <location>
        <begin position="1"/>
        <end position="20"/>
    </location>
</feature>
<evidence type="ECO:0000256" key="3">
    <source>
        <dbReference type="ARBA" id="ARBA00022729"/>
    </source>
</evidence>
<keyword evidence="7" id="KW-1015">Disulfide bond</keyword>
<feature type="domain" description="Ig-like" evidence="12">
    <location>
        <begin position="21"/>
        <end position="130"/>
    </location>
</feature>
<dbReference type="PROSITE" id="PS50835">
    <property type="entry name" value="IG_LIKE"/>
    <property type="match status" value="1"/>
</dbReference>
<dbReference type="AlphaFoldDB" id="A0A671FXN0"/>
<evidence type="ECO:0000256" key="9">
    <source>
        <dbReference type="ARBA" id="ARBA00023319"/>
    </source>
</evidence>
<evidence type="ECO:0000256" key="11">
    <source>
        <dbReference type="SAM" id="SignalP"/>
    </source>
</evidence>
<evidence type="ECO:0000256" key="8">
    <source>
        <dbReference type="ARBA" id="ARBA00023170"/>
    </source>
</evidence>
<dbReference type="InterPro" id="IPR003599">
    <property type="entry name" value="Ig_sub"/>
</dbReference>
<dbReference type="GeneTree" id="ENSGT00940000163052"/>
<feature type="chain" id="PRO_5025387410" description="Ig-like domain-containing protein" evidence="11">
    <location>
        <begin position="21"/>
        <end position="132"/>
    </location>
</feature>
<protein>
    <recommendedName>
        <fullName evidence="12">Ig-like domain-containing protein</fullName>
    </recommendedName>
</protein>
<dbReference type="InterPro" id="IPR051287">
    <property type="entry name" value="TCR_variable_region"/>
</dbReference>
<sequence>MLSASCLGLVILLILRSSMTQSVNQTQSAISVVEKEAATLGCVYEAKSYSYYLFWYKQPPSGEMTFLIHQESYNEQKKTEGRYSLNFQKSANSINLTITASQIGDSAVYFCALRDHNDVGTCGSPHKIINMR</sequence>
<dbReference type="InterPro" id="IPR013106">
    <property type="entry name" value="Ig_V-set"/>
</dbReference>
<dbReference type="InParanoid" id="A0A671FXN0"/>
<dbReference type="Ensembl" id="ENSRFET00010032764.1">
    <property type="protein sequence ID" value="ENSRFEP00010030204.1"/>
    <property type="gene ID" value="ENSRFEG00010020029.1"/>
</dbReference>
<keyword evidence="10" id="KW-1279">T cell receptor</keyword>
<reference evidence="13" key="4">
    <citation type="submission" date="2025-08" db="UniProtKB">
        <authorList>
            <consortium name="Ensembl"/>
        </authorList>
    </citation>
    <scope>IDENTIFICATION</scope>
</reference>
<dbReference type="FunCoup" id="A0A671FXN0">
    <property type="interactions" value="20"/>
</dbReference>
<dbReference type="PANTHER" id="PTHR19367">
    <property type="entry name" value="T-CELL RECEPTOR ALPHA CHAIN V REGION"/>
    <property type="match status" value="1"/>
</dbReference>
<evidence type="ECO:0000313" key="13">
    <source>
        <dbReference type="Ensembl" id="ENSRFEP00010030204.1"/>
    </source>
</evidence>
<evidence type="ECO:0000256" key="7">
    <source>
        <dbReference type="ARBA" id="ARBA00023157"/>
    </source>
</evidence>
<keyword evidence="3 11" id="KW-0732">Signal</keyword>
<keyword evidence="14" id="KW-1185">Reference proteome</keyword>
<keyword evidence="9" id="KW-0393">Immunoglobulin domain</keyword>
<dbReference type="InterPro" id="IPR036179">
    <property type="entry name" value="Ig-like_dom_sf"/>
</dbReference>
<comment type="subcellular location">
    <subcellularLocation>
        <location evidence="1">Cell membrane</location>
    </subcellularLocation>
</comment>
<dbReference type="Gene3D" id="2.60.40.10">
    <property type="entry name" value="Immunoglobulins"/>
    <property type="match status" value="1"/>
</dbReference>